<comment type="subcellular location">
    <subcellularLocation>
        <location evidence="1">Periplasm</location>
    </subcellularLocation>
</comment>
<dbReference type="EMBL" id="CP001087">
    <property type="protein sequence ID" value="ACN14520.1"/>
    <property type="molecule type" value="Genomic_DNA"/>
</dbReference>
<feature type="binding site" evidence="5">
    <location>
        <position position="34"/>
    </location>
    <ligand>
        <name>spermidine</name>
        <dbReference type="ChEBI" id="CHEBI:57834"/>
    </ligand>
</feature>
<evidence type="ECO:0000256" key="3">
    <source>
        <dbReference type="ARBA" id="ARBA00022729"/>
    </source>
</evidence>
<dbReference type="CDD" id="cd13590">
    <property type="entry name" value="PBP2_PotD_PotF_like"/>
    <property type="match status" value="1"/>
</dbReference>
<evidence type="ECO:0000256" key="2">
    <source>
        <dbReference type="ARBA" id="ARBA00022448"/>
    </source>
</evidence>
<keyword evidence="7" id="KW-1185">Reference proteome</keyword>
<dbReference type="GO" id="GO:0019808">
    <property type="term" value="F:polyamine binding"/>
    <property type="evidence" value="ECO:0007669"/>
    <property type="project" value="InterPro"/>
</dbReference>
<dbReference type="PANTHER" id="PTHR30222">
    <property type="entry name" value="SPERMIDINE/PUTRESCINE-BINDING PERIPLASMIC PROTEIN"/>
    <property type="match status" value="1"/>
</dbReference>
<evidence type="ECO:0000256" key="1">
    <source>
        <dbReference type="ARBA" id="ARBA00004418"/>
    </source>
</evidence>
<evidence type="ECO:0000313" key="6">
    <source>
        <dbReference type="EMBL" id="ACN14520.1"/>
    </source>
</evidence>
<gene>
    <name evidence="6" type="primary">potD2</name>
    <name evidence="6" type="ordered locus">HRM2_14110</name>
</gene>
<dbReference type="Proteomes" id="UP000000442">
    <property type="component" value="Chromosome"/>
</dbReference>
<dbReference type="HOGENOM" id="CLU_026974_1_3_7"/>
<accession>C0Q9F6</accession>
<reference evidence="6 7" key="1">
    <citation type="journal article" date="2009" name="Environ. Microbiol.">
        <title>Genome sequence of Desulfobacterium autotrophicum HRM2, a marine sulfate reducer oxidizing organic carbon completely to carbon dioxide.</title>
        <authorList>
            <person name="Strittmatter A.W."/>
            <person name="Liesegang H."/>
            <person name="Rabus R."/>
            <person name="Decker I."/>
            <person name="Amann J."/>
            <person name="Andres S."/>
            <person name="Henne A."/>
            <person name="Fricke W.F."/>
            <person name="Martinez-Arias R."/>
            <person name="Bartels D."/>
            <person name="Goesmann A."/>
            <person name="Krause L."/>
            <person name="Puehler A."/>
            <person name="Klenk H.P."/>
            <person name="Richter M."/>
            <person name="Schuler M."/>
            <person name="Gloeckner F.O."/>
            <person name="Meyerdierks A."/>
            <person name="Gottschalk G."/>
            <person name="Amann R."/>
        </authorList>
    </citation>
    <scope>NUCLEOTIDE SEQUENCE [LARGE SCALE GENOMIC DNA]</scope>
    <source>
        <strain evidence="7">ATCC 43914 / DSM 3382 / HRM2</strain>
    </source>
</reference>
<dbReference type="KEGG" id="dat:HRM2_14110"/>
<dbReference type="Gene3D" id="3.40.190.10">
    <property type="entry name" value="Periplasmic binding protein-like II"/>
    <property type="match status" value="2"/>
</dbReference>
<keyword evidence="4" id="KW-0574">Periplasm</keyword>
<keyword evidence="3" id="KW-0732">Signal</keyword>
<dbReference type="RefSeq" id="WP_015903307.1">
    <property type="nucleotide sequence ID" value="NC_012108.1"/>
</dbReference>
<dbReference type="SUPFAM" id="SSF53850">
    <property type="entry name" value="Periplasmic binding protein-like II"/>
    <property type="match status" value="1"/>
</dbReference>
<dbReference type="PIRSF" id="PIRSF019574">
    <property type="entry name" value="Periplasmic_polyamine_BP"/>
    <property type="match status" value="1"/>
</dbReference>
<name>C0Q9F6_DESAH</name>
<dbReference type="eggNOG" id="COG0687">
    <property type="taxonomic scope" value="Bacteria"/>
</dbReference>
<dbReference type="GO" id="GO:0015846">
    <property type="term" value="P:polyamine transport"/>
    <property type="evidence" value="ECO:0007669"/>
    <property type="project" value="InterPro"/>
</dbReference>
<dbReference type="STRING" id="177437.HRM2_14110"/>
<evidence type="ECO:0000313" key="7">
    <source>
        <dbReference type="Proteomes" id="UP000000442"/>
    </source>
</evidence>
<feature type="binding site" evidence="5">
    <location>
        <position position="84"/>
    </location>
    <ligand>
        <name>spermidine</name>
        <dbReference type="ChEBI" id="CHEBI:57834"/>
    </ligand>
</feature>
<sequence>MIKKTMLMVILIFVFLSPNAWSGTNVLKIFTWSEYMDEVNFPKEFEAATGIKVYLDMYESNEEMMAKLQSGGLGQYDIIIPSDYIVPSLIHLNLLTPLDHSKLPNLKNLSEKFTSPDFDPGNKYSAGWQWGTVGLFYNKKKMSQADVQSWSVIFDPQKKSGTFYLMDSVRDMLGITLLYLGYDFNSTNPKELKAAADLLVSTKKREACLGFKGGVGGKNDVISGTAAAAVVYNGDAIQTVAEDPDTYGFLVPKEGSTIWIDSMCIPAKAPNLDSAHKWINWVLEPKVGASLSNYNHYATPNEAAKAYVSKEDLNNSGVWPTPEIIKTLIFVKDLGKDNKIVDQAWTRAKSH</sequence>
<dbReference type="InterPro" id="IPR006059">
    <property type="entry name" value="SBP"/>
</dbReference>
<dbReference type="PANTHER" id="PTHR30222:SF17">
    <property type="entry name" value="SPERMIDINE_PUTRESCINE-BINDING PERIPLASMIC PROTEIN"/>
    <property type="match status" value="1"/>
</dbReference>
<evidence type="ECO:0000256" key="5">
    <source>
        <dbReference type="PIRSR" id="PIRSR019574-1"/>
    </source>
</evidence>
<dbReference type="InterPro" id="IPR001188">
    <property type="entry name" value="Sperm_putr-bd"/>
</dbReference>
<dbReference type="PRINTS" id="PR00909">
    <property type="entry name" value="SPERMDNBNDNG"/>
</dbReference>
<keyword evidence="2" id="KW-0813">Transport</keyword>
<proteinExistence type="predicted"/>
<dbReference type="Pfam" id="PF13416">
    <property type="entry name" value="SBP_bac_8"/>
    <property type="match status" value="1"/>
</dbReference>
<dbReference type="GO" id="GO:0042597">
    <property type="term" value="C:periplasmic space"/>
    <property type="evidence" value="ECO:0007669"/>
    <property type="project" value="UniProtKB-SubCell"/>
</dbReference>
<protein>
    <submittedName>
        <fullName evidence="6">PotD2</fullName>
    </submittedName>
</protein>
<dbReference type="AlphaFoldDB" id="C0Q9F6"/>
<organism evidence="6 7">
    <name type="scientific">Desulforapulum autotrophicum (strain ATCC 43914 / DSM 3382 / VKM B-1955 / HRM2)</name>
    <name type="common">Desulfobacterium autotrophicum</name>
    <dbReference type="NCBI Taxonomy" id="177437"/>
    <lineage>
        <taxon>Bacteria</taxon>
        <taxon>Pseudomonadati</taxon>
        <taxon>Thermodesulfobacteriota</taxon>
        <taxon>Desulfobacteria</taxon>
        <taxon>Desulfobacterales</taxon>
        <taxon>Desulfobacteraceae</taxon>
        <taxon>Desulforapulum</taxon>
    </lineage>
</organism>
<evidence type="ECO:0000256" key="4">
    <source>
        <dbReference type="ARBA" id="ARBA00022764"/>
    </source>
</evidence>